<evidence type="ECO:0000259" key="10">
    <source>
        <dbReference type="PROSITE" id="PS50893"/>
    </source>
</evidence>
<sequence>MLKLLKNLKKYKWVVVIIFLLVFIQALCDVYLPNLMSNIVDIGIINNDKAYILKIGFIMLGVSLIGVIATILASYFGAKVAMGFGRDIREKVFEQVETFSLKEVNDLGVSSLITRTTNDVTQIQQVLIIMLRMMLYAPMVAIGATIMAIRKDSKLSLIILVSIPILILSIYLIASKAIPLFKKMQKNVDKLNRVLRENLTGIRVIRVFNKYELEKQKFEKSSFQLSDIAIKANRTITLLMPIMMLLVNLSIIAVVWFGGIRIDKGNMQVGDLIAFIQYLTQIMFALMMLSMMFVMVPRASASADRINEILGKKSEIYSKEKAIKETEKTGYLEFKNVSFYYDENSEKVLDNINFTSGPGETTAIIGGTGSGKSTLIKLIPRLFEVNEGEVLVDGINVKDMDLKVLRDKIGYVPQKSVLFTGTIKENIVYGDDDASNDDIKSAIDISQSKEFINEKKDRENSYIAQGGNNVSGGQKQRLAIARAIVKKPEIYIFDDSFSALDFKTDKKLREALKEETKKSTVIIVAQRVSTVINADRIIVLDEGKVIKIGTHKELLETCDIYKEIVYSQLSKEEI</sequence>
<feature type="transmembrane region" description="Helical" evidence="9">
    <location>
        <begin position="126"/>
        <end position="149"/>
    </location>
</feature>
<feature type="transmembrane region" description="Helical" evidence="9">
    <location>
        <begin position="238"/>
        <end position="260"/>
    </location>
</feature>
<evidence type="ECO:0000313" key="12">
    <source>
        <dbReference type="EMBL" id="CEN31714.1"/>
    </source>
</evidence>
<evidence type="ECO:0000256" key="2">
    <source>
        <dbReference type="ARBA" id="ARBA00022448"/>
    </source>
</evidence>
<evidence type="ECO:0000256" key="7">
    <source>
        <dbReference type="ARBA" id="ARBA00022989"/>
    </source>
</evidence>
<feature type="transmembrane region" description="Helical" evidence="9">
    <location>
        <begin position="272"/>
        <end position="296"/>
    </location>
</feature>
<evidence type="ECO:0000256" key="5">
    <source>
        <dbReference type="ARBA" id="ARBA00022741"/>
    </source>
</evidence>
<evidence type="ECO:0000256" key="8">
    <source>
        <dbReference type="ARBA" id="ARBA00023136"/>
    </source>
</evidence>
<organism evidence="12 13">
    <name type="scientific">Paraclostridium sordellii</name>
    <name type="common">Clostridium sordellii</name>
    <dbReference type="NCBI Taxonomy" id="1505"/>
    <lineage>
        <taxon>Bacteria</taxon>
        <taxon>Bacillati</taxon>
        <taxon>Bacillota</taxon>
        <taxon>Clostridia</taxon>
        <taxon>Peptostreptococcales</taxon>
        <taxon>Peptostreptococcaceae</taxon>
        <taxon>Paraclostridium</taxon>
    </lineage>
</organism>
<dbReference type="SUPFAM" id="SSF90123">
    <property type="entry name" value="ABC transporter transmembrane region"/>
    <property type="match status" value="1"/>
</dbReference>
<comment type="caution">
    <text evidence="12">The sequence shown here is derived from an EMBL/GenBank/DDBJ whole genome shotgun (WGS) entry which is preliminary data.</text>
</comment>
<evidence type="ECO:0000256" key="4">
    <source>
        <dbReference type="ARBA" id="ARBA00022692"/>
    </source>
</evidence>
<evidence type="ECO:0000256" key="1">
    <source>
        <dbReference type="ARBA" id="ARBA00004651"/>
    </source>
</evidence>
<dbReference type="PANTHER" id="PTHR43394">
    <property type="entry name" value="ATP-DEPENDENT PERMEASE MDL1, MITOCHONDRIAL"/>
    <property type="match status" value="1"/>
</dbReference>
<name>A0A9P1KZ29_PARSO</name>
<dbReference type="InterPro" id="IPR011527">
    <property type="entry name" value="ABC1_TM_dom"/>
</dbReference>
<evidence type="ECO:0000256" key="6">
    <source>
        <dbReference type="ARBA" id="ARBA00022840"/>
    </source>
</evidence>
<dbReference type="CDD" id="cd18548">
    <property type="entry name" value="ABC_6TM_Tm287_like"/>
    <property type="match status" value="1"/>
</dbReference>
<dbReference type="Pfam" id="PF00664">
    <property type="entry name" value="ABC_membrane"/>
    <property type="match status" value="1"/>
</dbReference>
<protein>
    <submittedName>
        <fullName evidence="12">ABC transporter ATP-binding protein</fullName>
        <ecNumber evidence="12">3.6.3.-</ecNumber>
    </submittedName>
</protein>
<dbReference type="EMBL" id="CDNY01000024">
    <property type="protein sequence ID" value="CEN31714.1"/>
    <property type="molecule type" value="Genomic_DNA"/>
</dbReference>
<dbReference type="InterPro" id="IPR017871">
    <property type="entry name" value="ABC_transporter-like_CS"/>
</dbReference>
<dbReference type="Gene3D" id="1.20.1560.10">
    <property type="entry name" value="ABC transporter type 1, transmembrane domain"/>
    <property type="match status" value="1"/>
</dbReference>
<comment type="subcellular location">
    <subcellularLocation>
        <location evidence="1">Cell membrane</location>
        <topology evidence="1">Multi-pass membrane protein</topology>
    </subcellularLocation>
</comment>
<dbReference type="RefSeq" id="WP_055328264.1">
    <property type="nucleotide sequence ID" value="NZ_CABJBQ010000046.1"/>
</dbReference>
<dbReference type="PROSITE" id="PS50893">
    <property type="entry name" value="ABC_TRANSPORTER_2"/>
    <property type="match status" value="1"/>
</dbReference>
<feature type="domain" description="ABC transporter" evidence="10">
    <location>
        <begin position="332"/>
        <end position="567"/>
    </location>
</feature>
<dbReference type="Pfam" id="PF00005">
    <property type="entry name" value="ABC_tran"/>
    <property type="match status" value="1"/>
</dbReference>
<dbReference type="InterPro" id="IPR003439">
    <property type="entry name" value="ABC_transporter-like_ATP-bd"/>
</dbReference>
<dbReference type="PROSITE" id="PS50929">
    <property type="entry name" value="ABC_TM1F"/>
    <property type="match status" value="1"/>
</dbReference>
<keyword evidence="2" id="KW-0813">Transport</keyword>
<keyword evidence="7 9" id="KW-1133">Transmembrane helix</keyword>
<dbReference type="InterPro" id="IPR003593">
    <property type="entry name" value="AAA+_ATPase"/>
</dbReference>
<dbReference type="EC" id="3.6.3.-" evidence="12"/>
<keyword evidence="3" id="KW-1003">Cell membrane</keyword>
<dbReference type="SUPFAM" id="SSF52540">
    <property type="entry name" value="P-loop containing nucleoside triphosphate hydrolases"/>
    <property type="match status" value="1"/>
</dbReference>
<dbReference type="GO" id="GO:0005886">
    <property type="term" value="C:plasma membrane"/>
    <property type="evidence" value="ECO:0007669"/>
    <property type="project" value="UniProtKB-SubCell"/>
</dbReference>
<evidence type="ECO:0000259" key="11">
    <source>
        <dbReference type="PROSITE" id="PS50929"/>
    </source>
</evidence>
<proteinExistence type="predicted"/>
<dbReference type="GO" id="GO:0005524">
    <property type="term" value="F:ATP binding"/>
    <property type="evidence" value="ECO:0007669"/>
    <property type="project" value="UniProtKB-KW"/>
</dbReference>
<dbReference type="FunFam" id="3.40.50.300:FF:000854">
    <property type="entry name" value="Multidrug ABC transporter ATP-binding protein"/>
    <property type="match status" value="1"/>
</dbReference>
<dbReference type="InterPro" id="IPR039421">
    <property type="entry name" value="Type_1_exporter"/>
</dbReference>
<feature type="transmembrane region" description="Helical" evidence="9">
    <location>
        <begin position="155"/>
        <end position="174"/>
    </location>
</feature>
<dbReference type="SMART" id="SM00382">
    <property type="entry name" value="AAA"/>
    <property type="match status" value="1"/>
</dbReference>
<feature type="transmembrane region" description="Helical" evidence="9">
    <location>
        <begin position="52"/>
        <end position="76"/>
    </location>
</feature>
<evidence type="ECO:0000313" key="13">
    <source>
        <dbReference type="Proteomes" id="UP000049685"/>
    </source>
</evidence>
<keyword evidence="4 9" id="KW-0812">Transmembrane</keyword>
<evidence type="ECO:0000256" key="3">
    <source>
        <dbReference type="ARBA" id="ARBA00022475"/>
    </source>
</evidence>
<accession>A0A9P1KZ29</accession>
<dbReference type="PANTHER" id="PTHR43394:SF1">
    <property type="entry name" value="ATP-BINDING CASSETTE SUB-FAMILY B MEMBER 10, MITOCHONDRIAL"/>
    <property type="match status" value="1"/>
</dbReference>
<dbReference type="GO" id="GO:0015421">
    <property type="term" value="F:ABC-type oligopeptide transporter activity"/>
    <property type="evidence" value="ECO:0007669"/>
    <property type="project" value="TreeGrafter"/>
</dbReference>
<keyword evidence="8 9" id="KW-0472">Membrane</keyword>
<gene>
    <name evidence="12" type="ORF">UMC4404_22971</name>
</gene>
<dbReference type="Gene3D" id="3.40.50.300">
    <property type="entry name" value="P-loop containing nucleotide triphosphate hydrolases"/>
    <property type="match status" value="1"/>
</dbReference>
<evidence type="ECO:0000256" key="9">
    <source>
        <dbReference type="SAM" id="Phobius"/>
    </source>
</evidence>
<keyword evidence="6 12" id="KW-0067">ATP-binding</keyword>
<dbReference type="AlphaFoldDB" id="A0A9P1KZ29"/>
<dbReference type="PROSITE" id="PS00211">
    <property type="entry name" value="ABC_TRANSPORTER_1"/>
    <property type="match status" value="1"/>
</dbReference>
<dbReference type="FunFam" id="1.20.1560.10:FF:000040">
    <property type="entry name" value="Multidrug ABC transporter ATP-binding protein"/>
    <property type="match status" value="1"/>
</dbReference>
<dbReference type="InterPro" id="IPR027417">
    <property type="entry name" value="P-loop_NTPase"/>
</dbReference>
<dbReference type="GO" id="GO:0016887">
    <property type="term" value="F:ATP hydrolysis activity"/>
    <property type="evidence" value="ECO:0007669"/>
    <property type="project" value="InterPro"/>
</dbReference>
<keyword evidence="12" id="KW-0378">Hydrolase</keyword>
<reference evidence="13" key="1">
    <citation type="submission" date="2015-01" db="EMBL/GenBank/DDBJ databases">
        <authorList>
            <person name="Aslett A.Martin."/>
            <person name="De Silva Nishadi"/>
        </authorList>
    </citation>
    <scope>NUCLEOTIDE SEQUENCE [LARGE SCALE GENOMIC DNA]</scope>
    <source>
        <strain evidence="13">UMC4404</strain>
    </source>
</reference>
<dbReference type="Proteomes" id="UP000049685">
    <property type="component" value="Unassembled WGS sequence"/>
</dbReference>
<keyword evidence="5" id="KW-0547">Nucleotide-binding</keyword>
<feature type="domain" description="ABC transmembrane type-1" evidence="11">
    <location>
        <begin position="16"/>
        <end position="298"/>
    </location>
</feature>
<dbReference type="InterPro" id="IPR036640">
    <property type="entry name" value="ABC1_TM_sf"/>
</dbReference>